<dbReference type="AlphaFoldDB" id="A0A2P2IN87"/>
<accession>A0A2P2IN87</accession>
<protein>
    <submittedName>
        <fullName evidence="1">Uncharacterized protein</fullName>
    </submittedName>
</protein>
<name>A0A2P2IN87_RHIMU</name>
<dbReference type="EMBL" id="GGEC01002194">
    <property type="protein sequence ID" value="MBW82677.1"/>
    <property type="molecule type" value="Transcribed_RNA"/>
</dbReference>
<reference evidence="1" key="1">
    <citation type="submission" date="2018-02" db="EMBL/GenBank/DDBJ databases">
        <title>Rhizophora mucronata_Transcriptome.</title>
        <authorList>
            <person name="Meera S.P."/>
            <person name="Sreeshan A."/>
            <person name="Augustine A."/>
        </authorList>
    </citation>
    <scope>NUCLEOTIDE SEQUENCE</scope>
    <source>
        <tissue evidence="1">Leaf</tissue>
    </source>
</reference>
<organism evidence="1">
    <name type="scientific">Rhizophora mucronata</name>
    <name type="common">Asiatic mangrove</name>
    <dbReference type="NCBI Taxonomy" id="61149"/>
    <lineage>
        <taxon>Eukaryota</taxon>
        <taxon>Viridiplantae</taxon>
        <taxon>Streptophyta</taxon>
        <taxon>Embryophyta</taxon>
        <taxon>Tracheophyta</taxon>
        <taxon>Spermatophyta</taxon>
        <taxon>Magnoliopsida</taxon>
        <taxon>eudicotyledons</taxon>
        <taxon>Gunneridae</taxon>
        <taxon>Pentapetalae</taxon>
        <taxon>rosids</taxon>
        <taxon>fabids</taxon>
        <taxon>Malpighiales</taxon>
        <taxon>Rhizophoraceae</taxon>
        <taxon>Rhizophora</taxon>
    </lineage>
</organism>
<proteinExistence type="predicted"/>
<sequence>MVLPHCLPSCKLPFLKFFSLIQASFKMFAAKGEDANVKLPSKFQIVFDSSCFLCYNATRAIILYQA</sequence>
<evidence type="ECO:0000313" key="1">
    <source>
        <dbReference type="EMBL" id="MBW82677.1"/>
    </source>
</evidence>